<protein>
    <recommendedName>
        <fullName evidence="2">Enoyl reductase (ER) domain-containing protein</fullName>
    </recommendedName>
</protein>
<dbReference type="EMBL" id="LFMY01000003">
    <property type="protein sequence ID" value="OKL61679.1"/>
    <property type="molecule type" value="Genomic_DNA"/>
</dbReference>
<evidence type="ECO:0000259" key="2">
    <source>
        <dbReference type="SMART" id="SM00829"/>
    </source>
</evidence>
<dbReference type="SUPFAM" id="SSF51735">
    <property type="entry name" value="NAD(P)-binding Rossmann-fold domains"/>
    <property type="match status" value="1"/>
</dbReference>
<feature type="domain" description="Enoyl reductase (ER)" evidence="2">
    <location>
        <begin position="23"/>
        <end position="351"/>
    </location>
</feature>
<gene>
    <name evidence="3" type="ORF">UA08_02986</name>
</gene>
<dbReference type="InterPro" id="IPR045010">
    <property type="entry name" value="MDR_fam"/>
</dbReference>
<dbReference type="Gene3D" id="3.90.180.10">
    <property type="entry name" value="Medium-chain alcohol dehydrogenases, catalytic domain"/>
    <property type="match status" value="1"/>
</dbReference>
<dbReference type="OrthoDB" id="809632at2759"/>
<dbReference type="InterPro" id="IPR036291">
    <property type="entry name" value="NAD(P)-bd_dom_sf"/>
</dbReference>
<evidence type="ECO:0000313" key="4">
    <source>
        <dbReference type="Proteomes" id="UP000214365"/>
    </source>
</evidence>
<proteinExistence type="predicted"/>
<accession>A0A225B125</accession>
<comment type="caution">
    <text evidence="3">The sequence shown here is derived from an EMBL/GenBank/DDBJ whole genome shotgun (WGS) entry which is preliminary data.</text>
</comment>
<dbReference type="InterPro" id="IPR020843">
    <property type="entry name" value="ER"/>
</dbReference>
<reference evidence="3 4" key="1">
    <citation type="submission" date="2015-06" db="EMBL/GenBank/DDBJ databases">
        <title>Talaromyces atroroseus IBT 11181 draft genome.</title>
        <authorList>
            <person name="Rasmussen K.B."/>
            <person name="Rasmussen S."/>
            <person name="Petersen B."/>
            <person name="Sicheritz-Ponten T."/>
            <person name="Mortensen U.H."/>
            <person name="Thrane U."/>
        </authorList>
    </citation>
    <scope>NUCLEOTIDE SEQUENCE [LARGE SCALE GENOMIC DNA]</scope>
    <source>
        <strain evidence="3 4">IBT 11181</strain>
    </source>
</reference>
<dbReference type="GO" id="GO:0016628">
    <property type="term" value="F:oxidoreductase activity, acting on the CH-CH group of donors, NAD or NADP as acceptor"/>
    <property type="evidence" value="ECO:0007669"/>
    <property type="project" value="InterPro"/>
</dbReference>
<evidence type="ECO:0000256" key="1">
    <source>
        <dbReference type="ARBA" id="ARBA00023002"/>
    </source>
</evidence>
<dbReference type="GeneID" id="31002741"/>
<dbReference type="Pfam" id="PF00107">
    <property type="entry name" value="ADH_zinc_N"/>
    <property type="match status" value="1"/>
</dbReference>
<dbReference type="CDD" id="cd05288">
    <property type="entry name" value="PGDH"/>
    <property type="match status" value="1"/>
</dbReference>
<sequence>MTPTTTRQWVLAKKSSGWPIIDGPESIFRLVEKSLPQLDDKKEEVLLKVLYLSNDPAQRLWINSGINARRLYTTPVEVGEIMRSYSSIAEVVQSKCAKLQVGSLVSCSTGWCEYAVVPGAECMPIEATGDISPTHFSGVFGIAGVTAYYGLVDTVHAGPNDAVVISGAAGAVGSAAVQIAKNVLGCKKVIGIAGTDEKCRWVETLGADVCLNYKRETFWDDLLSATEPFVEVFFDNTGGEVLDYMLTRMEKNGRVAACGAISEYNTKKGSRPGIKNWYDVIAMRLTVKGLVVLDLTPARWGEIVHALLQGYHEGKIQANEAGQTIVPASFEDIPKIWMKLFDGQATGKLLTKLVHG</sequence>
<dbReference type="FunFam" id="3.40.50.720:FF:000121">
    <property type="entry name" value="Prostaglandin reductase 2"/>
    <property type="match status" value="1"/>
</dbReference>
<dbReference type="InterPro" id="IPR011032">
    <property type="entry name" value="GroES-like_sf"/>
</dbReference>
<organism evidence="3 4">
    <name type="scientific">Talaromyces atroroseus</name>
    <dbReference type="NCBI Taxonomy" id="1441469"/>
    <lineage>
        <taxon>Eukaryota</taxon>
        <taxon>Fungi</taxon>
        <taxon>Dikarya</taxon>
        <taxon>Ascomycota</taxon>
        <taxon>Pezizomycotina</taxon>
        <taxon>Eurotiomycetes</taxon>
        <taxon>Eurotiomycetidae</taxon>
        <taxon>Eurotiales</taxon>
        <taxon>Trichocomaceae</taxon>
        <taxon>Talaromyces</taxon>
        <taxon>Talaromyces sect. Trachyspermi</taxon>
    </lineage>
</organism>
<dbReference type="Pfam" id="PF16884">
    <property type="entry name" value="ADH_N_2"/>
    <property type="match status" value="1"/>
</dbReference>
<name>A0A225B125_TALAT</name>
<evidence type="ECO:0000313" key="3">
    <source>
        <dbReference type="EMBL" id="OKL61679.1"/>
    </source>
</evidence>
<dbReference type="SMART" id="SM00829">
    <property type="entry name" value="PKS_ER"/>
    <property type="match status" value="1"/>
</dbReference>
<dbReference type="Proteomes" id="UP000214365">
    <property type="component" value="Unassembled WGS sequence"/>
</dbReference>
<dbReference type="InterPro" id="IPR041694">
    <property type="entry name" value="ADH_N_2"/>
</dbReference>
<dbReference type="SUPFAM" id="SSF50129">
    <property type="entry name" value="GroES-like"/>
    <property type="match status" value="1"/>
</dbReference>
<dbReference type="AlphaFoldDB" id="A0A225B125"/>
<keyword evidence="1" id="KW-0560">Oxidoreductase</keyword>
<keyword evidence="4" id="KW-1185">Reference proteome</keyword>
<dbReference type="RefSeq" id="XP_020121800.1">
    <property type="nucleotide sequence ID" value="XM_020265088.1"/>
</dbReference>
<dbReference type="InterPro" id="IPR013149">
    <property type="entry name" value="ADH-like_C"/>
</dbReference>
<dbReference type="Gene3D" id="3.40.50.720">
    <property type="entry name" value="NAD(P)-binding Rossmann-like Domain"/>
    <property type="match status" value="1"/>
</dbReference>
<dbReference type="PANTHER" id="PTHR43205">
    <property type="entry name" value="PROSTAGLANDIN REDUCTASE"/>
    <property type="match status" value="1"/>
</dbReference>
<dbReference type="PANTHER" id="PTHR43205:SF19">
    <property type="entry name" value="ENOYL REDUCTASE (ER) DOMAIN-CONTAINING PROTEIN"/>
    <property type="match status" value="1"/>
</dbReference>